<dbReference type="AlphaFoldDB" id="A0A6J4VIU9"/>
<sequence>MDDARPPAAALRERRAAFAELVLRADLAPAGECERLLNEAVTLAHLHRAVTGTPLVPDLDAYPGLAERLPRRGTSADRSTAAG</sequence>
<proteinExistence type="predicted"/>
<dbReference type="EMBL" id="CADCWN010000228">
    <property type="protein sequence ID" value="CAA9580404.1"/>
    <property type="molecule type" value="Genomic_DNA"/>
</dbReference>
<organism evidence="1">
    <name type="scientific">uncultured Thermomicrobiales bacterium</name>
    <dbReference type="NCBI Taxonomy" id="1645740"/>
    <lineage>
        <taxon>Bacteria</taxon>
        <taxon>Pseudomonadati</taxon>
        <taxon>Thermomicrobiota</taxon>
        <taxon>Thermomicrobia</taxon>
        <taxon>Thermomicrobiales</taxon>
        <taxon>environmental samples</taxon>
    </lineage>
</organism>
<protein>
    <submittedName>
        <fullName evidence="1">Uncharacterized protein</fullName>
    </submittedName>
</protein>
<accession>A0A6J4VIU9</accession>
<evidence type="ECO:0000313" key="1">
    <source>
        <dbReference type="EMBL" id="CAA9580404.1"/>
    </source>
</evidence>
<reference evidence="1" key="1">
    <citation type="submission" date="2020-02" db="EMBL/GenBank/DDBJ databases">
        <authorList>
            <person name="Meier V. D."/>
        </authorList>
    </citation>
    <scope>NUCLEOTIDE SEQUENCE</scope>
    <source>
        <strain evidence="1">AVDCRST_MAG18</strain>
    </source>
</reference>
<name>A0A6J4VIU9_9BACT</name>
<gene>
    <name evidence="1" type="ORF">AVDCRST_MAG18-3045</name>
</gene>